<dbReference type="EMBL" id="LAZR01037106">
    <property type="protein sequence ID" value="KKL23085.1"/>
    <property type="molecule type" value="Genomic_DNA"/>
</dbReference>
<comment type="similarity">
    <text evidence="2">Belongs to the FKBP-type PPIase family. Tig subfamily.</text>
</comment>
<dbReference type="AlphaFoldDB" id="A0A0F9BMM6"/>
<dbReference type="GO" id="GO:0015031">
    <property type="term" value="P:protein transport"/>
    <property type="evidence" value="ECO:0007669"/>
    <property type="project" value="InterPro"/>
</dbReference>
<evidence type="ECO:0000256" key="6">
    <source>
        <dbReference type="ARBA" id="ARBA00023235"/>
    </source>
</evidence>
<feature type="domain" description="PPIase FKBP-type" evidence="7">
    <location>
        <begin position="129"/>
        <end position="218"/>
    </location>
</feature>
<dbReference type="InterPro" id="IPR001179">
    <property type="entry name" value="PPIase_FKBP_dom"/>
</dbReference>
<dbReference type="Gene3D" id="1.10.3120.10">
    <property type="entry name" value="Trigger factor, C-terminal domain"/>
    <property type="match status" value="1"/>
</dbReference>
<protein>
    <recommendedName>
        <fullName evidence="3">peptidylprolyl isomerase</fullName>
        <ecNumber evidence="3">5.2.1.8</ecNumber>
    </recommendedName>
</protein>
<dbReference type="SUPFAM" id="SSF109998">
    <property type="entry name" value="Triger factor/SurA peptide-binding domain-like"/>
    <property type="match status" value="1"/>
</dbReference>
<evidence type="ECO:0000256" key="4">
    <source>
        <dbReference type="ARBA" id="ARBA00023110"/>
    </source>
</evidence>
<sequence length="282" mass="32005">MSGFRKGKAPINRLRTFFGEKVKASVSQMIINEYYAKVIKDYEINPIGNPEIKDLAKDAQYVGKFGFDNSFSVDMVIEVLPKIEPIGYKNIELDFPNHDENTLFDAKMLEYRQQFAEREQITNCGAELGNSLVIDFKGYIDDKPFSGGAAEGHSVNKLGQGSFIPGFENQIVGMKVGEVKSINVTFPKEYHAKHLAGKDARFDIIVHNIVKTKLAEVDNDLAMMVGYESVDELNEKVKNEADEEKKARNRQVMDRQIMSKLFETNSFTIPKSMIKDELTRLR</sequence>
<reference evidence="8" key="1">
    <citation type="journal article" date="2015" name="Nature">
        <title>Complex archaea that bridge the gap between prokaryotes and eukaryotes.</title>
        <authorList>
            <person name="Spang A."/>
            <person name="Saw J.H."/>
            <person name="Jorgensen S.L."/>
            <person name="Zaremba-Niedzwiedzka K."/>
            <person name="Martijn J."/>
            <person name="Lind A.E."/>
            <person name="van Eijk R."/>
            <person name="Schleper C."/>
            <person name="Guy L."/>
            <person name="Ettema T.J."/>
        </authorList>
    </citation>
    <scope>NUCLEOTIDE SEQUENCE</scope>
</reference>
<dbReference type="GO" id="GO:0006457">
    <property type="term" value="P:protein folding"/>
    <property type="evidence" value="ECO:0007669"/>
    <property type="project" value="InterPro"/>
</dbReference>
<keyword evidence="4" id="KW-0697">Rotamase</keyword>
<dbReference type="InterPro" id="IPR046357">
    <property type="entry name" value="PPIase_dom_sf"/>
</dbReference>
<dbReference type="Pfam" id="PF05697">
    <property type="entry name" value="Trigger_N"/>
    <property type="match status" value="1"/>
</dbReference>
<dbReference type="Pfam" id="PF00254">
    <property type="entry name" value="FKBP_C"/>
    <property type="match status" value="1"/>
</dbReference>
<dbReference type="Pfam" id="PF05698">
    <property type="entry name" value="Trigger_C"/>
    <property type="match status" value="1"/>
</dbReference>
<dbReference type="GO" id="GO:0003755">
    <property type="term" value="F:peptidyl-prolyl cis-trans isomerase activity"/>
    <property type="evidence" value="ECO:0007669"/>
    <property type="project" value="UniProtKB-KW"/>
</dbReference>
<keyword evidence="6" id="KW-0413">Isomerase</keyword>
<dbReference type="NCBIfam" id="TIGR00115">
    <property type="entry name" value="tig"/>
    <property type="match status" value="1"/>
</dbReference>
<organism evidence="8">
    <name type="scientific">marine sediment metagenome</name>
    <dbReference type="NCBI Taxonomy" id="412755"/>
    <lineage>
        <taxon>unclassified sequences</taxon>
        <taxon>metagenomes</taxon>
        <taxon>ecological metagenomes</taxon>
    </lineage>
</organism>
<name>A0A0F9BMM6_9ZZZZ</name>
<dbReference type="SUPFAM" id="SSF54534">
    <property type="entry name" value="FKBP-like"/>
    <property type="match status" value="1"/>
</dbReference>
<dbReference type="Gene3D" id="3.30.70.1050">
    <property type="entry name" value="Trigger factor ribosome-binding domain"/>
    <property type="match status" value="1"/>
</dbReference>
<gene>
    <name evidence="8" type="ORF">LCGC14_2428940</name>
</gene>
<dbReference type="PROSITE" id="PS50059">
    <property type="entry name" value="FKBP_PPIASE"/>
    <property type="match status" value="1"/>
</dbReference>
<evidence type="ECO:0000313" key="8">
    <source>
        <dbReference type="EMBL" id="KKL23085.1"/>
    </source>
</evidence>
<proteinExistence type="inferred from homology"/>
<feature type="non-terminal residue" evidence="8">
    <location>
        <position position="282"/>
    </location>
</feature>
<dbReference type="InterPro" id="IPR036611">
    <property type="entry name" value="Trigger_fac_ribosome-bd_sf"/>
</dbReference>
<evidence type="ECO:0000256" key="3">
    <source>
        <dbReference type="ARBA" id="ARBA00013194"/>
    </source>
</evidence>
<accession>A0A0F9BMM6</accession>
<keyword evidence="5" id="KW-0143">Chaperone</keyword>
<evidence type="ECO:0000256" key="5">
    <source>
        <dbReference type="ARBA" id="ARBA00023186"/>
    </source>
</evidence>
<comment type="catalytic activity">
    <reaction evidence="1">
        <text>[protein]-peptidylproline (omega=180) = [protein]-peptidylproline (omega=0)</text>
        <dbReference type="Rhea" id="RHEA:16237"/>
        <dbReference type="Rhea" id="RHEA-COMP:10747"/>
        <dbReference type="Rhea" id="RHEA-COMP:10748"/>
        <dbReference type="ChEBI" id="CHEBI:83833"/>
        <dbReference type="ChEBI" id="CHEBI:83834"/>
        <dbReference type="EC" id="5.2.1.8"/>
    </reaction>
</comment>
<comment type="caution">
    <text evidence="8">The sequence shown here is derived from an EMBL/GenBank/DDBJ whole genome shotgun (WGS) entry which is preliminary data.</text>
</comment>
<dbReference type="InterPro" id="IPR027304">
    <property type="entry name" value="Trigger_fact/SurA_dom_sf"/>
</dbReference>
<dbReference type="InterPro" id="IPR008880">
    <property type="entry name" value="Trigger_fac_C"/>
</dbReference>
<evidence type="ECO:0000259" key="7">
    <source>
        <dbReference type="PROSITE" id="PS50059"/>
    </source>
</evidence>
<dbReference type="InterPro" id="IPR008881">
    <property type="entry name" value="Trigger_fac_ribosome-bd_bac"/>
</dbReference>
<dbReference type="InterPro" id="IPR037041">
    <property type="entry name" value="Trigger_fac_C_sf"/>
</dbReference>
<dbReference type="InterPro" id="IPR005215">
    <property type="entry name" value="Trig_fac"/>
</dbReference>
<dbReference type="EC" id="5.2.1.8" evidence="3"/>
<evidence type="ECO:0000256" key="2">
    <source>
        <dbReference type="ARBA" id="ARBA00005464"/>
    </source>
</evidence>
<dbReference type="SUPFAM" id="SSF102735">
    <property type="entry name" value="Trigger factor ribosome-binding domain"/>
    <property type="match status" value="1"/>
</dbReference>
<dbReference type="FunFam" id="3.10.50.40:FF:000001">
    <property type="entry name" value="Trigger factor"/>
    <property type="match status" value="1"/>
</dbReference>
<evidence type="ECO:0000256" key="1">
    <source>
        <dbReference type="ARBA" id="ARBA00000971"/>
    </source>
</evidence>
<dbReference type="Gene3D" id="3.10.50.40">
    <property type="match status" value="1"/>
</dbReference>